<comment type="caution">
    <text evidence="3">The sequence shown here is derived from an EMBL/GenBank/DDBJ whole genome shotgun (WGS) entry which is preliminary data.</text>
</comment>
<dbReference type="EMBL" id="BAAANO010000020">
    <property type="protein sequence ID" value="GAA2009874.1"/>
    <property type="molecule type" value="Genomic_DNA"/>
</dbReference>
<protein>
    <recommendedName>
        <fullName evidence="5">DUF3180 domain-containing protein</fullName>
    </recommendedName>
</protein>
<evidence type="ECO:0000256" key="1">
    <source>
        <dbReference type="SAM" id="MobiDB-lite"/>
    </source>
</evidence>
<feature type="transmembrane region" description="Helical" evidence="2">
    <location>
        <begin position="39"/>
        <end position="59"/>
    </location>
</feature>
<evidence type="ECO:0008006" key="5">
    <source>
        <dbReference type="Google" id="ProtNLM"/>
    </source>
</evidence>
<keyword evidence="2" id="KW-0472">Membrane</keyword>
<sequence>MKPTSTAQVLTWGFLGLVLSGGFHFTWESLGRVLPGVPWPAVLGMLLLAGALVVIGWPVKKWNEGDRTKDIDHVQAARIAMLAKAAALAGSLLTGWYLGWVLYLLLSVPGLRVTLALGGLVAVAAAAALMAAGLVVEQWCRLPPEGGPGKGTGAKGTGDSPRRGGPDPEPA</sequence>
<gene>
    <name evidence="3" type="ORF">GCM10009755_20980</name>
</gene>
<accession>A0ABN2THX9</accession>
<evidence type="ECO:0000256" key="2">
    <source>
        <dbReference type="SAM" id="Phobius"/>
    </source>
</evidence>
<feature type="transmembrane region" description="Helical" evidence="2">
    <location>
        <begin position="9"/>
        <end position="27"/>
    </location>
</feature>
<evidence type="ECO:0000313" key="3">
    <source>
        <dbReference type="EMBL" id="GAA2009874.1"/>
    </source>
</evidence>
<feature type="transmembrane region" description="Helical" evidence="2">
    <location>
        <begin position="79"/>
        <end position="103"/>
    </location>
</feature>
<evidence type="ECO:0000313" key="4">
    <source>
        <dbReference type="Proteomes" id="UP001500755"/>
    </source>
</evidence>
<organism evidence="3 4">
    <name type="scientific">Brevibacterium samyangense</name>
    <dbReference type="NCBI Taxonomy" id="366888"/>
    <lineage>
        <taxon>Bacteria</taxon>
        <taxon>Bacillati</taxon>
        <taxon>Actinomycetota</taxon>
        <taxon>Actinomycetes</taxon>
        <taxon>Micrococcales</taxon>
        <taxon>Brevibacteriaceae</taxon>
        <taxon>Brevibacterium</taxon>
    </lineage>
</organism>
<proteinExistence type="predicted"/>
<reference evidence="3 4" key="1">
    <citation type="journal article" date="2019" name="Int. J. Syst. Evol. Microbiol.">
        <title>The Global Catalogue of Microorganisms (GCM) 10K type strain sequencing project: providing services to taxonomists for standard genome sequencing and annotation.</title>
        <authorList>
            <consortium name="The Broad Institute Genomics Platform"/>
            <consortium name="The Broad Institute Genome Sequencing Center for Infectious Disease"/>
            <person name="Wu L."/>
            <person name="Ma J."/>
        </authorList>
    </citation>
    <scope>NUCLEOTIDE SEQUENCE [LARGE SCALE GENOMIC DNA]</scope>
    <source>
        <strain evidence="3 4">JCM 14546</strain>
    </source>
</reference>
<keyword evidence="2" id="KW-1133">Transmembrane helix</keyword>
<dbReference type="Pfam" id="PF11377">
    <property type="entry name" value="DUF3180"/>
    <property type="match status" value="1"/>
</dbReference>
<feature type="transmembrane region" description="Helical" evidence="2">
    <location>
        <begin position="115"/>
        <end position="136"/>
    </location>
</feature>
<keyword evidence="2" id="KW-0812">Transmembrane</keyword>
<dbReference type="Proteomes" id="UP001500755">
    <property type="component" value="Unassembled WGS sequence"/>
</dbReference>
<dbReference type="InterPro" id="IPR021517">
    <property type="entry name" value="DUF3180"/>
</dbReference>
<feature type="region of interest" description="Disordered" evidence="1">
    <location>
        <begin position="145"/>
        <end position="171"/>
    </location>
</feature>
<feature type="compositionally biased region" description="Gly residues" evidence="1">
    <location>
        <begin position="147"/>
        <end position="156"/>
    </location>
</feature>
<feature type="compositionally biased region" description="Basic and acidic residues" evidence="1">
    <location>
        <begin position="160"/>
        <end position="171"/>
    </location>
</feature>
<keyword evidence="4" id="KW-1185">Reference proteome</keyword>
<dbReference type="RefSeq" id="WP_344309483.1">
    <property type="nucleotide sequence ID" value="NZ_BAAANO010000020.1"/>
</dbReference>
<name>A0ABN2THX9_9MICO</name>